<protein>
    <recommendedName>
        <fullName evidence="2">Glycine zipper domain-containing protein</fullName>
    </recommendedName>
</protein>
<evidence type="ECO:0000256" key="1">
    <source>
        <dbReference type="SAM" id="Coils"/>
    </source>
</evidence>
<gene>
    <name evidence="3" type="ORF">D0X99_00600</name>
</gene>
<reference evidence="3 4" key="1">
    <citation type="submission" date="2018-09" db="EMBL/GenBank/DDBJ databases">
        <authorList>
            <person name="Wang X."/>
            <person name="Du Z."/>
        </authorList>
    </citation>
    <scope>NUCLEOTIDE SEQUENCE [LARGE SCALE GENOMIC DNA]</scope>
    <source>
        <strain evidence="3 4">N3</strain>
    </source>
</reference>
<dbReference type="OrthoDB" id="1453468at2"/>
<keyword evidence="4" id="KW-1185">Reference proteome</keyword>
<name>A0A418PXT8_9BACT</name>
<proteinExistence type="predicted"/>
<dbReference type="Pfam" id="PF13488">
    <property type="entry name" value="Gly-zipper_Omp"/>
    <property type="match status" value="1"/>
</dbReference>
<feature type="domain" description="Glycine zipper" evidence="2">
    <location>
        <begin position="65"/>
        <end position="109"/>
    </location>
</feature>
<evidence type="ECO:0000259" key="2">
    <source>
        <dbReference type="Pfam" id="PF13488"/>
    </source>
</evidence>
<keyword evidence="1" id="KW-0175">Coiled coil</keyword>
<organism evidence="3 4">
    <name type="scientific">Algoriphagus lacus</name>
    <dbReference type="NCBI Taxonomy" id="2056311"/>
    <lineage>
        <taxon>Bacteria</taxon>
        <taxon>Pseudomonadati</taxon>
        <taxon>Bacteroidota</taxon>
        <taxon>Cytophagia</taxon>
        <taxon>Cytophagales</taxon>
        <taxon>Cyclobacteriaceae</taxon>
        <taxon>Algoriphagus</taxon>
    </lineage>
</organism>
<accession>A0A418PXT8</accession>
<sequence length="145" mass="14851">MSYNQISQAMGLFVYPSKGQSKSQQKKDEFECYNWAVEQSGIDPLNLPKIEAAPVQSGPTGAGIGGAARGAAAGAAIGAITGDAGEGAAVGAIVGGLAGRRAGKAAQQQSNQQAQANVKAQEQQMKDSFKKAFTVCIEGKGYTIK</sequence>
<evidence type="ECO:0000313" key="3">
    <source>
        <dbReference type="EMBL" id="RIW18883.1"/>
    </source>
</evidence>
<feature type="coiled-coil region" evidence="1">
    <location>
        <begin position="104"/>
        <end position="131"/>
    </location>
</feature>
<comment type="caution">
    <text evidence="3">The sequence shown here is derived from an EMBL/GenBank/DDBJ whole genome shotgun (WGS) entry which is preliminary data.</text>
</comment>
<dbReference type="InterPro" id="IPR039567">
    <property type="entry name" value="Gly-zipper"/>
</dbReference>
<evidence type="ECO:0000313" key="4">
    <source>
        <dbReference type="Proteomes" id="UP000283522"/>
    </source>
</evidence>
<dbReference type="AlphaFoldDB" id="A0A418PXT8"/>
<dbReference type="EMBL" id="QXML01000001">
    <property type="protein sequence ID" value="RIW18883.1"/>
    <property type="molecule type" value="Genomic_DNA"/>
</dbReference>
<dbReference type="Proteomes" id="UP000283522">
    <property type="component" value="Unassembled WGS sequence"/>
</dbReference>